<dbReference type="EMBL" id="QGKY02000246">
    <property type="protein sequence ID" value="KAF2587458.1"/>
    <property type="molecule type" value="Genomic_DNA"/>
</dbReference>
<dbReference type="EMBL" id="QGKW02002005">
    <property type="protein sequence ID" value="KAF2540877.1"/>
    <property type="molecule type" value="Genomic_DNA"/>
</dbReference>
<reference evidence="5" key="1">
    <citation type="submission" date="2019-12" db="EMBL/GenBank/DDBJ databases">
        <title>Genome sequencing and annotation of Brassica cretica.</title>
        <authorList>
            <person name="Studholme D.J."/>
            <person name="Sarris P.F."/>
        </authorList>
    </citation>
    <scope>NUCLEOTIDE SEQUENCE</scope>
    <source>
        <strain evidence="5">PFS-001/15</strain>
        <strain evidence="6">PFS-102/07</strain>
        <tissue evidence="5">Leaf</tissue>
    </source>
</reference>
<keyword evidence="2" id="KW-0863">Zinc-finger</keyword>
<keyword evidence="2" id="KW-0862">Zinc</keyword>
<evidence type="ECO:0000313" key="6">
    <source>
        <dbReference type="EMBL" id="KAF2587458.1"/>
    </source>
</evidence>
<feature type="compositionally biased region" description="Basic and acidic residues" evidence="3">
    <location>
        <begin position="222"/>
        <end position="231"/>
    </location>
</feature>
<feature type="region of interest" description="Disordered" evidence="3">
    <location>
        <begin position="160"/>
        <end position="288"/>
    </location>
</feature>
<dbReference type="Pfam" id="PF17800">
    <property type="entry name" value="NPL"/>
    <property type="match status" value="1"/>
</dbReference>
<feature type="domain" description="C2H2-type" evidence="4">
    <location>
        <begin position="260"/>
        <end position="288"/>
    </location>
</feature>
<keyword evidence="2" id="KW-0479">Metal-binding</keyword>
<comment type="similarity">
    <text evidence="1">Belongs to the histone deacetylase HD2 family.</text>
</comment>
<dbReference type="GO" id="GO:0008270">
    <property type="term" value="F:zinc ion binding"/>
    <property type="evidence" value="ECO:0007669"/>
    <property type="project" value="UniProtKB-KW"/>
</dbReference>
<proteinExistence type="inferred from homology"/>
<dbReference type="AlphaFoldDB" id="A0A8S9G8C3"/>
<dbReference type="PROSITE" id="PS50157">
    <property type="entry name" value="ZINC_FINGER_C2H2_2"/>
    <property type="match status" value="1"/>
</dbReference>
<dbReference type="Gene3D" id="2.60.120.340">
    <property type="entry name" value="Nucleoplasmin core domain"/>
    <property type="match status" value="1"/>
</dbReference>
<evidence type="ECO:0000259" key="4">
    <source>
        <dbReference type="PROSITE" id="PS50157"/>
    </source>
</evidence>
<evidence type="ECO:0000256" key="2">
    <source>
        <dbReference type="PROSITE-ProRule" id="PRU00042"/>
    </source>
</evidence>
<evidence type="ECO:0000256" key="3">
    <source>
        <dbReference type="SAM" id="MobiDB-lite"/>
    </source>
</evidence>
<evidence type="ECO:0000313" key="5">
    <source>
        <dbReference type="EMBL" id="KAF2540877.1"/>
    </source>
</evidence>
<dbReference type="InterPro" id="IPR041232">
    <property type="entry name" value="NPL"/>
</dbReference>
<comment type="caution">
    <text evidence="5">The sequence shown here is derived from an EMBL/GenBank/DDBJ whole genome shotgun (WGS) entry which is preliminary data.</text>
</comment>
<name>A0A8S9G8C3_BRACR</name>
<sequence>MLECLSLGLKNMSDIDDDNAMDLLSMLCCEIFDQFMDKDFKEGVEVQAGKPLKVTPGYDSIVHISHASLGDCKGKKGEAVTVNVKVGDKKFVMGTLVSESIPQTCFDMLFDQEFELSHNWGKGSVHFVGFKCPNNKDEYPFHSLFYAMEEKTFLAVAKPKPVTAPDDSDSEGMDEDCSDDEDDSEEEEETPKAKTRRKRAHEAAPAPKTPVSAKKAKAAEATPKKTEEKKKGGPATPHPAKKGGNTPATATQSPKSASQVSCGSCKKTFNSSNALESHTKAKHSATAK</sequence>
<feature type="compositionally biased region" description="Polar residues" evidence="3">
    <location>
        <begin position="246"/>
        <end position="276"/>
    </location>
</feature>
<dbReference type="Proteomes" id="UP000712281">
    <property type="component" value="Unassembled WGS sequence"/>
</dbReference>
<gene>
    <name evidence="5" type="ORF">F2Q68_00030860</name>
    <name evidence="6" type="ORF">F2Q70_00035652</name>
</gene>
<dbReference type="InterPro" id="IPR013087">
    <property type="entry name" value="Znf_C2H2_type"/>
</dbReference>
<evidence type="ECO:0000256" key="1">
    <source>
        <dbReference type="ARBA" id="ARBA00006673"/>
    </source>
</evidence>
<dbReference type="PROSITE" id="PS00028">
    <property type="entry name" value="ZINC_FINGER_C2H2_1"/>
    <property type="match status" value="1"/>
</dbReference>
<evidence type="ECO:0000313" key="7">
    <source>
        <dbReference type="Proteomes" id="UP000712281"/>
    </source>
</evidence>
<organism evidence="5 7">
    <name type="scientific">Brassica cretica</name>
    <name type="common">Mustard</name>
    <dbReference type="NCBI Taxonomy" id="69181"/>
    <lineage>
        <taxon>Eukaryota</taxon>
        <taxon>Viridiplantae</taxon>
        <taxon>Streptophyta</taxon>
        <taxon>Embryophyta</taxon>
        <taxon>Tracheophyta</taxon>
        <taxon>Spermatophyta</taxon>
        <taxon>Magnoliopsida</taxon>
        <taxon>eudicotyledons</taxon>
        <taxon>Gunneridae</taxon>
        <taxon>Pentapetalae</taxon>
        <taxon>rosids</taxon>
        <taxon>malvids</taxon>
        <taxon>Brassicales</taxon>
        <taxon>Brassicaceae</taxon>
        <taxon>Brassiceae</taxon>
        <taxon>Brassica</taxon>
    </lineage>
</organism>
<feature type="compositionally biased region" description="Acidic residues" evidence="3">
    <location>
        <begin position="166"/>
        <end position="189"/>
    </location>
</feature>
<accession>A0A8S9G8C3</accession>
<protein>
    <recommendedName>
        <fullName evidence="4">C2H2-type domain-containing protein</fullName>
    </recommendedName>
</protein>